<evidence type="ECO:0000256" key="4">
    <source>
        <dbReference type="ARBA" id="ARBA00006335"/>
    </source>
</evidence>
<accession>A0A5C3R142</accession>
<evidence type="ECO:0000256" key="7">
    <source>
        <dbReference type="ARBA" id="ARBA00022801"/>
    </source>
</evidence>
<dbReference type="Pfam" id="PF03372">
    <property type="entry name" value="Exo_endo_phos"/>
    <property type="match status" value="1"/>
</dbReference>
<comment type="subcellular location">
    <subcellularLocation>
        <location evidence="1">Membrane</location>
        <topology evidence="1">Multi-pass membrane protein</topology>
    </subcellularLocation>
</comment>
<organism evidence="15 16">
    <name type="scientific">Pterulicium gracile</name>
    <dbReference type="NCBI Taxonomy" id="1884261"/>
    <lineage>
        <taxon>Eukaryota</taxon>
        <taxon>Fungi</taxon>
        <taxon>Dikarya</taxon>
        <taxon>Basidiomycota</taxon>
        <taxon>Agaricomycotina</taxon>
        <taxon>Agaricomycetes</taxon>
        <taxon>Agaricomycetidae</taxon>
        <taxon>Agaricales</taxon>
        <taxon>Pleurotineae</taxon>
        <taxon>Pterulaceae</taxon>
        <taxon>Pterulicium</taxon>
    </lineage>
</organism>
<dbReference type="AlphaFoldDB" id="A0A5C3R142"/>
<dbReference type="GO" id="GO:0046872">
    <property type="term" value="F:metal ion binding"/>
    <property type="evidence" value="ECO:0007669"/>
    <property type="project" value="UniProtKB-KW"/>
</dbReference>
<keyword evidence="12 13" id="KW-0472">Membrane</keyword>
<dbReference type="GO" id="GO:0004767">
    <property type="term" value="F:sphingomyelin phosphodiesterase activity"/>
    <property type="evidence" value="ECO:0007669"/>
    <property type="project" value="InterPro"/>
</dbReference>
<evidence type="ECO:0000256" key="8">
    <source>
        <dbReference type="ARBA" id="ARBA00022842"/>
    </source>
</evidence>
<feature type="transmembrane region" description="Helical" evidence="13">
    <location>
        <begin position="363"/>
        <end position="384"/>
    </location>
</feature>
<dbReference type="GO" id="GO:0016020">
    <property type="term" value="C:membrane"/>
    <property type="evidence" value="ECO:0007669"/>
    <property type="project" value="UniProtKB-SubCell"/>
</dbReference>
<dbReference type="PANTHER" id="PTHR16320:SF24">
    <property type="entry name" value="PHOSPHODIESTERASE, PUTATIVE-RELATED"/>
    <property type="match status" value="1"/>
</dbReference>
<evidence type="ECO:0000259" key="14">
    <source>
        <dbReference type="Pfam" id="PF03372"/>
    </source>
</evidence>
<dbReference type="EMBL" id="ML178815">
    <property type="protein sequence ID" value="TFL06820.1"/>
    <property type="molecule type" value="Genomic_DNA"/>
</dbReference>
<dbReference type="InterPro" id="IPR005135">
    <property type="entry name" value="Endo/exonuclease/phosphatase"/>
</dbReference>
<dbReference type="STRING" id="1884261.A0A5C3R142"/>
<evidence type="ECO:0000256" key="9">
    <source>
        <dbReference type="ARBA" id="ARBA00022919"/>
    </source>
</evidence>
<keyword evidence="5 13" id="KW-0812">Transmembrane</keyword>
<feature type="transmembrane region" description="Helical" evidence="13">
    <location>
        <begin position="390"/>
        <end position="416"/>
    </location>
</feature>
<keyword evidence="7" id="KW-0378">Hydrolase</keyword>
<proteinExistence type="inferred from homology"/>
<keyword evidence="8" id="KW-0460">Magnesium</keyword>
<comment type="pathway">
    <text evidence="3">Sphingolipid metabolism.</text>
</comment>
<evidence type="ECO:0000256" key="10">
    <source>
        <dbReference type="ARBA" id="ARBA00022989"/>
    </source>
</evidence>
<reference evidence="15 16" key="1">
    <citation type="journal article" date="2019" name="Nat. Ecol. Evol.">
        <title>Megaphylogeny resolves global patterns of mushroom evolution.</title>
        <authorList>
            <person name="Varga T."/>
            <person name="Krizsan K."/>
            <person name="Foldi C."/>
            <person name="Dima B."/>
            <person name="Sanchez-Garcia M."/>
            <person name="Sanchez-Ramirez S."/>
            <person name="Szollosi G.J."/>
            <person name="Szarkandi J.G."/>
            <person name="Papp V."/>
            <person name="Albert L."/>
            <person name="Andreopoulos W."/>
            <person name="Angelini C."/>
            <person name="Antonin V."/>
            <person name="Barry K.W."/>
            <person name="Bougher N.L."/>
            <person name="Buchanan P."/>
            <person name="Buyck B."/>
            <person name="Bense V."/>
            <person name="Catcheside P."/>
            <person name="Chovatia M."/>
            <person name="Cooper J."/>
            <person name="Damon W."/>
            <person name="Desjardin D."/>
            <person name="Finy P."/>
            <person name="Geml J."/>
            <person name="Haridas S."/>
            <person name="Hughes K."/>
            <person name="Justo A."/>
            <person name="Karasinski D."/>
            <person name="Kautmanova I."/>
            <person name="Kiss B."/>
            <person name="Kocsube S."/>
            <person name="Kotiranta H."/>
            <person name="LaButti K.M."/>
            <person name="Lechner B.E."/>
            <person name="Liimatainen K."/>
            <person name="Lipzen A."/>
            <person name="Lukacs Z."/>
            <person name="Mihaltcheva S."/>
            <person name="Morgado L.N."/>
            <person name="Niskanen T."/>
            <person name="Noordeloos M.E."/>
            <person name="Ohm R.A."/>
            <person name="Ortiz-Santana B."/>
            <person name="Ovrebo C."/>
            <person name="Racz N."/>
            <person name="Riley R."/>
            <person name="Savchenko A."/>
            <person name="Shiryaev A."/>
            <person name="Soop K."/>
            <person name="Spirin V."/>
            <person name="Szebenyi C."/>
            <person name="Tomsovsky M."/>
            <person name="Tulloss R.E."/>
            <person name="Uehling J."/>
            <person name="Grigoriev I.V."/>
            <person name="Vagvolgyi C."/>
            <person name="Papp T."/>
            <person name="Martin F.M."/>
            <person name="Miettinen O."/>
            <person name="Hibbett D.S."/>
            <person name="Nagy L.G."/>
        </authorList>
    </citation>
    <scope>NUCLEOTIDE SEQUENCE [LARGE SCALE GENOMIC DNA]</scope>
    <source>
        <strain evidence="15 16">CBS 309.79</strain>
    </source>
</reference>
<evidence type="ECO:0000256" key="13">
    <source>
        <dbReference type="SAM" id="Phobius"/>
    </source>
</evidence>
<keyword evidence="10 13" id="KW-1133">Transmembrane helix</keyword>
<keyword evidence="9" id="KW-0746">Sphingolipid metabolism</keyword>
<evidence type="ECO:0000313" key="15">
    <source>
        <dbReference type="EMBL" id="TFL06820.1"/>
    </source>
</evidence>
<comment type="similarity">
    <text evidence="4">Belongs to the neutral sphingomyelinase family.</text>
</comment>
<dbReference type="InterPro" id="IPR038772">
    <property type="entry name" value="Sph/SMPD2-like"/>
</dbReference>
<protein>
    <submittedName>
        <fullName evidence="15">DNase I-like protein</fullName>
    </submittedName>
</protein>
<dbReference type="PANTHER" id="PTHR16320">
    <property type="entry name" value="SPHINGOMYELINASE FAMILY MEMBER"/>
    <property type="match status" value="1"/>
</dbReference>
<evidence type="ECO:0000256" key="1">
    <source>
        <dbReference type="ARBA" id="ARBA00004141"/>
    </source>
</evidence>
<sequence length="440" mass="48598">MASSSQLRVFSFNCWGLKFVAKDLEQRVQAIANALANTDYDIIALQEIWVYAHYEHIRNAISHKLPYAKFFYSGALGAGLAIFTKLPIINATVHPYSLNGEPMDVSAGDWFVGKAAASVTIQHPQLGQVQIFNTHLFAKGGEDGPEYRRAHRLVNAWELAKLIRDAAHLGRYVIAIGDYNSIPSTLPIAVLREHGNVQDAWLVSHPTPPTTSHLTSELSPAEAIEIHGVTADSPLNSYSAGKPLDPHARKFMGKRLDYVFYRQPLSLSPSFIPQLTCSSSRVLLTECIPQSQISFSDHFALEAVLDIILPSPATPDELELSKPHTMLSVSMSEPIISNASMASTISALTACYRFSRQRAKNELIVFGLCLGLLICLMIGSAWIPRSWINPVLVLLTAVLTWTGTTMLYEGFLFGYWEQNALMNIIEEMEILLAANSSRSP</sequence>
<evidence type="ECO:0000256" key="3">
    <source>
        <dbReference type="ARBA" id="ARBA00004991"/>
    </source>
</evidence>
<evidence type="ECO:0000256" key="2">
    <source>
        <dbReference type="ARBA" id="ARBA00004760"/>
    </source>
</evidence>
<dbReference type="Proteomes" id="UP000305067">
    <property type="component" value="Unassembled WGS sequence"/>
</dbReference>
<keyword evidence="6" id="KW-0479">Metal-binding</keyword>
<feature type="domain" description="Endonuclease/exonuclease/phosphatase" evidence="14">
    <location>
        <begin position="11"/>
        <end position="298"/>
    </location>
</feature>
<dbReference type="SUPFAM" id="SSF56219">
    <property type="entry name" value="DNase I-like"/>
    <property type="match status" value="1"/>
</dbReference>
<gene>
    <name evidence="15" type="ORF">BDV98DRAFT_600814</name>
</gene>
<keyword evidence="16" id="KW-1185">Reference proteome</keyword>
<dbReference type="InterPro" id="IPR036691">
    <property type="entry name" value="Endo/exonu/phosph_ase_sf"/>
</dbReference>
<evidence type="ECO:0000256" key="12">
    <source>
        <dbReference type="ARBA" id="ARBA00023136"/>
    </source>
</evidence>
<keyword evidence="11" id="KW-0443">Lipid metabolism</keyword>
<evidence type="ECO:0000256" key="5">
    <source>
        <dbReference type="ARBA" id="ARBA00022692"/>
    </source>
</evidence>
<dbReference type="GO" id="GO:0006665">
    <property type="term" value="P:sphingolipid metabolic process"/>
    <property type="evidence" value="ECO:0007669"/>
    <property type="project" value="UniProtKB-KW"/>
</dbReference>
<evidence type="ECO:0000313" key="16">
    <source>
        <dbReference type="Proteomes" id="UP000305067"/>
    </source>
</evidence>
<comment type="pathway">
    <text evidence="2">Lipid metabolism; sphingolipid metabolism.</text>
</comment>
<evidence type="ECO:0000256" key="11">
    <source>
        <dbReference type="ARBA" id="ARBA00023098"/>
    </source>
</evidence>
<name>A0A5C3R142_9AGAR</name>
<dbReference type="OrthoDB" id="387657at2759"/>
<evidence type="ECO:0000256" key="6">
    <source>
        <dbReference type="ARBA" id="ARBA00022723"/>
    </source>
</evidence>
<dbReference type="Gene3D" id="3.60.10.10">
    <property type="entry name" value="Endonuclease/exonuclease/phosphatase"/>
    <property type="match status" value="1"/>
</dbReference>